<evidence type="ECO:0000313" key="1">
    <source>
        <dbReference type="EMBL" id="PTB80421.1"/>
    </source>
</evidence>
<dbReference type="AlphaFoldDB" id="A0A2T4CFT0"/>
<keyword evidence="2" id="KW-1185">Reference proteome</keyword>
<dbReference type="EMBL" id="KZ679127">
    <property type="protein sequence ID" value="PTB80421.1"/>
    <property type="molecule type" value="Genomic_DNA"/>
</dbReference>
<protein>
    <submittedName>
        <fullName evidence="1">Uncharacterized protein</fullName>
    </submittedName>
</protein>
<evidence type="ECO:0000313" key="2">
    <source>
        <dbReference type="Proteomes" id="UP000240760"/>
    </source>
</evidence>
<accession>A0A2T4CFT0</accession>
<proteinExistence type="predicted"/>
<reference evidence="1 2" key="1">
    <citation type="submission" date="2016-07" db="EMBL/GenBank/DDBJ databases">
        <title>Multiple horizontal gene transfer events from other fungi enriched the ability of initially mycotrophic Trichoderma (Ascomycota) to feed on dead plant biomass.</title>
        <authorList>
            <consortium name="DOE Joint Genome Institute"/>
            <person name="Aerts A."/>
            <person name="Atanasova L."/>
            <person name="Chenthamara K."/>
            <person name="Zhang J."/>
            <person name="Grujic M."/>
            <person name="Henrissat B."/>
            <person name="Kuo A."/>
            <person name="Salamov A."/>
            <person name="Lipzen A."/>
            <person name="Labutti K."/>
            <person name="Barry K."/>
            <person name="Miao Y."/>
            <person name="Rahimi M.J."/>
            <person name="Shen Q."/>
            <person name="Grigoriev I.V."/>
            <person name="Kubicek C.P."/>
            <person name="Druzhinina I.S."/>
        </authorList>
    </citation>
    <scope>NUCLEOTIDE SEQUENCE [LARGE SCALE GENOMIC DNA]</scope>
    <source>
        <strain evidence="1 2">ATCC 18648</strain>
    </source>
</reference>
<gene>
    <name evidence="1" type="ORF">M440DRAFT_1397778</name>
</gene>
<organism evidence="1 2">
    <name type="scientific">Trichoderma longibrachiatum ATCC 18648</name>
    <dbReference type="NCBI Taxonomy" id="983965"/>
    <lineage>
        <taxon>Eukaryota</taxon>
        <taxon>Fungi</taxon>
        <taxon>Dikarya</taxon>
        <taxon>Ascomycota</taxon>
        <taxon>Pezizomycotina</taxon>
        <taxon>Sordariomycetes</taxon>
        <taxon>Hypocreomycetidae</taxon>
        <taxon>Hypocreales</taxon>
        <taxon>Hypocreaceae</taxon>
        <taxon>Trichoderma</taxon>
    </lineage>
</organism>
<name>A0A2T4CFT0_TRILO</name>
<dbReference type="Proteomes" id="UP000240760">
    <property type="component" value="Unassembled WGS sequence"/>
</dbReference>
<sequence length="78" mass="8464">MRVNRIATEQKRGCFAAFASLLAASTINVASVAPAHCNLSFFRFVLPRTRSVPSETFTDGLVTRKHTVSPGMHGSKDV</sequence>